<reference evidence="5" key="4">
    <citation type="journal article" date="2022" name="Microb. Genom.">
        <title>A global pangenome for the wheat fungal pathogen Pyrenophora tritici-repentis and prediction of effector protein structural homology.</title>
        <authorList>
            <person name="Moolhuijzen P.M."/>
            <person name="See P.T."/>
            <person name="Shi G."/>
            <person name="Powell H.R."/>
            <person name="Cockram J."/>
            <person name="Jorgensen L.N."/>
            <person name="Benslimane H."/>
            <person name="Strelkov S.E."/>
            <person name="Turner J."/>
            <person name="Liu Z."/>
            <person name="Moffat C.S."/>
        </authorList>
    </citation>
    <scope>NUCLEOTIDE SEQUENCE [LARGE SCALE GENOMIC DNA]</scope>
</reference>
<evidence type="ECO:0000256" key="1">
    <source>
        <dbReference type="SAM" id="Coils"/>
    </source>
</evidence>
<dbReference type="Proteomes" id="UP000245464">
    <property type="component" value="Chromosome 1"/>
</dbReference>
<name>A0A2W1GR04_9PLEO</name>
<organism evidence="3 5">
    <name type="scientific">Pyrenophora tritici-repentis</name>
    <dbReference type="NCBI Taxonomy" id="45151"/>
    <lineage>
        <taxon>Eukaryota</taxon>
        <taxon>Fungi</taxon>
        <taxon>Dikarya</taxon>
        <taxon>Ascomycota</taxon>
        <taxon>Pezizomycotina</taxon>
        <taxon>Dothideomycetes</taxon>
        <taxon>Pleosporomycetidae</taxon>
        <taxon>Pleosporales</taxon>
        <taxon>Pleosporineae</taxon>
        <taxon>Pleosporaceae</taxon>
        <taxon>Pyrenophora</taxon>
    </lineage>
</organism>
<reference evidence="3" key="3">
    <citation type="journal article" date="2022" name="bioRxiv">
        <title>A global pangenome for the wheat fungal pathogen Pyrenophora tritici-repentis and prediction of effector protein structural homology.</title>
        <authorList>
            <person name="Moolhuijzen P."/>
            <person name="See P.T."/>
            <person name="Shi G."/>
            <person name="Powell H.R."/>
            <person name="Cockram J."/>
            <person name="Jorgensen L.N."/>
            <person name="Benslimane H."/>
            <person name="Strelkov S.E."/>
            <person name="Turner J."/>
            <person name="Liu Z."/>
            <person name="Moffat C.S."/>
        </authorList>
    </citation>
    <scope>NUCLEOTIDE SEQUENCE</scope>
    <source>
        <strain evidence="3">86-124</strain>
    </source>
</reference>
<evidence type="ECO:0000313" key="5">
    <source>
        <dbReference type="Proteomes" id="UP000249757"/>
    </source>
</evidence>
<feature type="coiled-coil region" evidence="1">
    <location>
        <begin position="235"/>
        <end position="273"/>
    </location>
</feature>
<reference evidence="3" key="2">
    <citation type="submission" date="2021-05" db="EMBL/GenBank/DDBJ databases">
        <authorList>
            <person name="Moolhuijzen P.M."/>
            <person name="Moffat C.S."/>
        </authorList>
    </citation>
    <scope>NUCLEOTIDE SEQUENCE</scope>
    <source>
        <strain evidence="3">86-124</strain>
    </source>
</reference>
<comment type="caution">
    <text evidence="3">The sequence shown here is derived from an EMBL/GenBank/DDBJ whole genome shotgun (WGS) entry which is preliminary data.</text>
</comment>
<gene>
    <name evidence="3" type="ORF">Ptr86124_001420</name>
    <name evidence="2" type="ORF">PtrM4_015420</name>
</gene>
<keyword evidence="1" id="KW-0175">Coiled coil</keyword>
<dbReference type="Proteomes" id="UP000249757">
    <property type="component" value="Unassembled WGS sequence"/>
</dbReference>
<dbReference type="AlphaFoldDB" id="A0A2W1GR04"/>
<dbReference type="OrthoDB" id="3793088at2759"/>
<proteinExistence type="predicted"/>
<keyword evidence="5" id="KW-1185">Reference proteome</keyword>
<evidence type="ECO:0000313" key="4">
    <source>
        <dbReference type="Proteomes" id="UP000245464"/>
    </source>
</evidence>
<accession>A0A2W1GR04</accession>
<sequence length="319" mass="35862">MASASANLARLRKLLGEDGASTLTHAPLNRVVTAHQSYEPQAIPFMLLFGTVHDKSTGRPGQIWVLFYPPAEDDGAAAVEFHSYDAISDTSFRFDKQNICSVTTEVAPAFKTPKRSSKAKYEALAKYYFLEKLASMECQEGGTVELQVDIRIGQSLLDALKSVCIKFKKHAESQIPVRESRSMSATLLSDPDGVARLMSASPELGKPFVLLPPRIASRARDEIDHTDKVNALADLRTKEAEIDVATEDIEKEMETLQESRPKINEELQQLERELGIKREHKMEIAAQREDFFKDMSLAEAFELGREVERNRHKKRQRLS</sequence>
<dbReference type="EMBL" id="NRDI02000001">
    <property type="protein sequence ID" value="KAI1521052.1"/>
    <property type="molecule type" value="Genomic_DNA"/>
</dbReference>
<evidence type="ECO:0000313" key="3">
    <source>
        <dbReference type="EMBL" id="KAI1521052.1"/>
    </source>
</evidence>
<protein>
    <submittedName>
        <fullName evidence="2">Trichoplein domain containing protein</fullName>
    </submittedName>
</protein>
<dbReference type="OMA" id="NAAAFKM"/>
<reference evidence="2 4" key="1">
    <citation type="journal article" date="2018" name="BMC Genomics">
        <title>Comparative genomics of the wheat fungal pathogen Pyrenophora tritici-repentis reveals chromosomal variations and genome plasticity.</title>
        <authorList>
            <person name="Moolhuijzen P."/>
            <person name="See P.T."/>
            <person name="Hane J.K."/>
            <person name="Shi G."/>
            <person name="Liu Z."/>
            <person name="Oliver R.P."/>
            <person name="Moffat C.S."/>
        </authorList>
    </citation>
    <scope>NUCLEOTIDE SEQUENCE [LARGE SCALE GENOMIC DNA]</scope>
    <source>
        <strain evidence="2">M4</strain>
    </source>
</reference>
<evidence type="ECO:0000313" key="2">
    <source>
        <dbReference type="EMBL" id="KAF7577302.1"/>
    </source>
</evidence>
<dbReference type="EMBL" id="NQIK02000001">
    <property type="protein sequence ID" value="KAF7577302.1"/>
    <property type="molecule type" value="Genomic_DNA"/>
</dbReference>